<sequence length="223" mass="25849">KIVNHRPTCCRIFLVLCLIGITFFMIINGIHMKIEQNLLLQKIQQQSMQKNPDDEELAKLTSQIQLLEAELQAYRATPISSDGELDQLKLNLEQSIAEKKNLLSSNEEYLNQISDLMQQIEQLQNNQSLQDQSSELQAQKQLITDLQQQSLLQLESFNAKQIQLNNQIEQLKSNSSGDLVKLTNQLAQKSTEYHVLEMEVQKLVTSNEELKIENLQQYEYWVF</sequence>
<keyword evidence="2" id="KW-0472">Membrane</keyword>
<feature type="transmembrane region" description="Helical" evidence="2">
    <location>
        <begin position="12"/>
        <end position="32"/>
    </location>
</feature>
<name>A0A146K7L1_9EUKA</name>
<accession>A0A146K7L1</accession>
<keyword evidence="1" id="KW-0175">Coiled coil</keyword>
<evidence type="ECO:0000256" key="1">
    <source>
        <dbReference type="SAM" id="Coils"/>
    </source>
</evidence>
<reference evidence="3" key="1">
    <citation type="submission" date="2015-07" db="EMBL/GenBank/DDBJ databases">
        <title>Adaptation to a free-living lifestyle via gene acquisitions in the diplomonad Trepomonas sp. PC1.</title>
        <authorList>
            <person name="Xu F."/>
            <person name="Jerlstrom-Hultqvist J."/>
            <person name="Kolisko M."/>
            <person name="Simpson A.G.B."/>
            <person name="Roger A.J."/>
            <person name="Svard S.G."/>
            <person name="Andersson J.O."/>
        </authorList>
    </citation>
    <scope>NUCLEOTIDE SEQUENCE</scope>
    <source>
        <strain evidence="3">PC1</strain>
    </source>
</reference>
<evidence type="ECO:0000256" key="2">
    <source>
        <dbReference type="SAM" id="Phobius"/>
    </source>
</evidence>
<gene>
    <name evidence="3" type="ORF">TPC1_16758</name>
</gene>
<protein>
    <submittedName>
        <fullName evidence="3">Uncharacterized protein</fullName>
    </submittedName>
</protein>
<feature type="coiled-coil region" evidence="1">
    <location>
        <begin position="57"/>
        <end position="213"/>
    </location>
</feature>
<evidence type="ECO:0000313" key="3">
    <source>
        <dbReference type="EMBL" id="JAP91586.1"/>
    </source>
</evidence>
<feature type="non-terminal residue" evidence="3">
    <location>
        <position position="1"/>
    </location>
</feature>
<proteinExistence type="predicted"/>
<keyword evidence="2" id="KW-1133">Transmembrane helix</keyword>
<organism evidence="3">
    <name type="scientific">Trepomonas sp. PC1</name>
    <dbReference type="NCBI Taxonomy" id="1076344"/>
    <lineage>
        <taxon>Eukaryota</taxon>
        <taxon>Metamonada</taxon>
        <taxon>Diplomonadida</taxon>
        <taxon>Hexamitidae</taxon>
        <taxon>Hexamitinae</taxon>
        <taxon>Trepomonas</taxon>
    </lineage>
</organism>
<dbReference type="AlphaFoldDB" id="A0A146K7L1"/>
<feature type="non-terminal residue" evidence="3">
    <location>
        <position position="223"/>
    </location>
</feature>
<keyword evidence="2" id="KW-0812">Transmembrane</keyword>
<dbReference type="EMBL" id="GDID01005020">
    <property type="protein sequence ID" value="JAP91586.1"/>
    <property type="molecule type" value="Transcribed_RNA"/>
</dbReference>